<evidence type="ECO:0000259" key="4">
    <source>
        <dbReference type="Pfam" id="PF13359"/>
    </source>
</evidence>
<dbReference type="Pfam" id="PF13359">
    <property type="entry name" value="DDE_Tnp_4"/>
    <property type="match status" value="1"/>
</dbReference>
<dbReference type="GO" id="GO:0046872">
    <property type="term" value="F:metal ion binding"/>
    <property type="evidence" value="ECO:0007669"/>
    <property type="project" value="UniProtKB-KW"/>
</dbReference>
<evidence type="ECO:0000256" key="2">
    <source>
        <dbReference type="ARBA" id="ARBA00022723"/>
    </source>
</evidence>
<evidence type="ECO:0000313" key="5">
    <source>
        <dbReference type="EMBL" id="OXA36759.1"/>
    </source>
</evidence>
<sequence length="450" mass="51657">MLLMTLRLNLTQSLLAFLFRTEQPCVSDAIESVCQALEKEFVSDNLGYNQPNLTRDDATRDHSRKLVNKLFCDAKEEDVMFLIADGTYIYVQKPTDFAEQMKTFSMHKHRNLQKCIMIILPSGYILEAAGMYGADGDNNDAKIMEHLIKYSPLRLFIRPRDRVISDRGFRDGKAPMEESGLIVLMLEFLAKNHKQFSTAEGNSSRKVKMVRWTVEAVNGRLKNVFRFFEAVVPGSYKSKIGRFIRIACAILNKYYGPIMKDKDHHERLEEVVTERADWSNGFQQEISDKGWSRLTPSVWLKASPESAPDFPQLSWKELEDVTLGVYQLKMGELYNRQHMNEDGHYVTYVHKDAPDVVRARLQSRYSKSSKHDLWIRYTNGDGIAKIGAYYCDCKCGARVVGCCSHIASVLRYLSYDRHQPPSQKSRRSRTSLIMDAAKLLKGLDTTDENN</sequence>
<evidence type="ECO:0000313" key="6">
    <source>
        <dbReference type="Proteomes" id="UP000198287"/>
    </source>
</evidence>
<dbReference type="OMA" id="CISKDED"/>
<gene>
    <name evidence="5" type="ORF">Fcan01_28472</name>
</gene>
<organism evidence="5 6">
    <name type="scientific">Folsomia candida</name>
    <name type="common">Springtail</name>
    <dbReference type="NCBI Taxonomy" id="158441"/>
    <lineage>
        <taxon>Eukaryota</taxon>
        <taxon>Metazoa</taxon>
        <taxon>Ecdysozoa</taxon>
        <taxon>Arthropoda</taxon>
        <taxon>Hexapoda</taxon>
        <taxon>Collembola</taxon>
        <taxon>Entomobryomorpha</taxon>
        <taxon>Isotomoidea</taxon>
        <taxon>Isotomidae</taxon>
        <taxon>Proisotominae</taxon>
        <taxon>Folsomia</taxon>
    </lineage>
</organism>
<dbReference type="OrthoDB" id="7786749at2759"/>
<feature type="chain" id="PRO_5013302378" description="DDE Tnp4 domain-containing protein" evidence="3">
    <location>
        <begin position="17"/>
        <end position="450"/>
    </location>
</feature>
<reference evidence="5 6" key="1">
    <citation type="submission" date="2015-12" db="EMBL/GenBank/DDBJ databases">
        <title>The genome of Folsomia candida.</title>
        <authorList>
            <person name="Faddeeva A."/>
            <person name="Derks M.F."/>
            <person name="Anvar Y."/>
            <person name="Smit S."/>
            <person name="Van Straalen N."/>
            <person name="Roelofs D."/>
        </authorList>
    </citation>
    <scope>NUCLEOTIDE SEQUENCE [LARGE SCALE GENOMIC DNA]</scope>
    <source>
        <strain evidence="5 6">VU population</strain>
        <tissue evidence="5">Whole body</tissue>
    </source>
</reference>
<comment type="cofactor">
    <cofactor evidence="1">
        <name>a divalent metal cation</name>
        <dbReference type="ChEBI" id="CHEBI:60240"/>
    </cofactor>
</comment>
<proteinExistence type="predicted"/>
<feature type="domain" description="DDE Tnp4" evidence="4">
    <location>
        <begin position="85"/>
        <end position="252"/>
    </location>
</feature>
<dbReference type="InterPro" id="IPR027806">
    <property type="entry name" value="HARBI1_dom"/>
</dbReference>
<accession>A0A226CV44</accession>
<evidence type="ECO:0000256" key="1">
    <source>
        <dbReference type="ARBA" id="ARBA00001968"/>
    </source>
</evidence>
<keyword evidence="3" id="KW-0732">Signal</keyword>
<evidence type="ECO:0000256" key="3">
    <source>
        <dbReference type="SAM" id="SignalP"/>
    </source>
</evidence>
<keyword evidence="6" id="KW-1185">Reference proteome</keyword>
<protein>
    <recommendedName>
        <fullName evidence="4">DDE Tnp4 domain-containing protein</fullName>
    </recommendedName>
</protein>
<dbReference type="Proteomes" id="UP000198287">
    <property type="component" value="Unassembled WGS sequence"/>
</dbReference>
<name>A0A226CV44_FOLCA</name>
<comment type="caution">
    <text evidence="5">The sequence shown here is derived from an EMBL/GenBank/DDBJ whole genome shotgun (WGS) entry which is preliminary data.</text>
</comment>
<dbReference type="EMBL" id="LNIX01000074">
    <property type="protein sequence ID" value="OXA36759.1"/>
    <property type="molecule type" value="Genomic_DNA"/>
</dbReference>
<dbReference type="PANTHER" id="PTHR23080">
    <property type="entry name" value="THAP DOMAIN PROTEIN"/>
    <property type="match status" value="1"/>
</dbReference>
<dbReference type="AlphaFoldDB" id="A0A226CV44"/>
<keyword evidence="2" id="KW-0479">Metal-binding</keyword>
<feature type="signal peptide" evidence="3">
    <location>
        <begin position="1"/>
        <end position="16"/>
    </location>
</feature>